<name>A0A653K3B1_9GAMM</name>
<organism evidence="2 3">
    <name type="scientific">Acinetobacter proteolyticus</name>
    <dbReference type="NCBI Taxonomy" id="1776741"/>
    <lineage>
        <taxon>Bacteria</taxon>
        <taxon>Pseudomonadati</taxon>
        <taxon>Pseudomonadota</taxon>
        <taxon>Gammaproteobacteria</taxon>
        <taxon>Moraxellales</taxon>
        <taxon>Moraxellaceae</taxon>
        <taxon>Acinetobacter</taxon>
    </lineage>
</organism>
<dbReference type="Pfam" id="PF08808">
    <property type="entry name" value="RES"/>
    <property type="match status" value="1"/>
</dbReference>
<dbReference type="RefSeq" id="WP_159725019.1">
    <property type="nucleotide sequence ID" value="NZ_LR732744.1"/>
</dbReference>
<dbReference type="EMBL" id="CABWKZ010000014">
    <property type="protein sequence ID" value="VXA55310.1"/>
    <property type="molecule type" value="Genomic_DNA"/>
</dbReference>
<protein>
    <recommendedName>
        <fullName evidence="1">RES domain-containing protein</fullName>
    </recommendedName>
</protein>
<sequence length="297" mass="34547">MALLGFNLDEAEQANKEIKKLKKLIKKNKDYKERLLTDSIEYENLKHYFKILCSYLMYRCDSIKQGTSFYRVRPLGLDEEVTSKSGLLYPTLDVATSGRMNNKIFNVMYTSFNEFTACMETGIFKKKIGDRFQLTRFKTNRDLGVYRLGTFSEIYFNLPRDSEAFDAKMKYYNISSQSTLKGFSALENLLLGILYSKDDSSYLLSSILAHAIFEKNDEYSPNRIDAILYPSQQSTHGINLAFKTSVANELEVTFTCLNKLEKKYTNKMIKYYTLKESMEITSDEILYNDVKSNCIWR</sequence>
<reference evidence="2 3" key="1">
    <citation type="submission" date="2019-10" db="EMBL/GenBank/DDBJ databases">
        <authorList>
            <person name="Karimi E."/>
        </authorList>
    </citation>
    <scope>NUCLEOTIDE SEQUENCE [LARGE SCALE GENOMIC DNA]</scope>
    <source>
        <strain evidence="2">Acinetobacter sp. 8BE</strain>
    </source>
</reference>
<evidence type="ECO:0000313" key="3">
    <source>
        <dbReference type="Proteomes" id="UP000430404"/>
    </source>
</evidence>
<evidence type="ECO:0000259" key="1">
    <source>
        <dbReference type="Pfam" id="PF08808"/>
    </source>
</evidence>
<evidence type="ECO:0000313" key="2">
    <source>
        <dbReference type="EMBL" id="VXA55310.1"/>
    </source>
</evidence>
<dbReference type="AlphaFoldDB" id="A0A653K3B1"/>
<proteinExistence type="predicted"/>
<dbReference type="Proteomes" id="UP000430404">
    <property type="component" value="Unassembled WGS sequence"/>
</dbReference>
<feature type="domain" description="RES" evidence="1">
    <location>
        <begin position="95"/>
        <end position="244"/>
    </location>
</feature>
<accession>A0A653K3B1</accession>
<dbReference type="InterPro" id="IPR014914">
    <property type="entry name" value="RES_dom"/>
</dbReference>
<gene>
    <name evidence="2" type="ORF">ACI8B_210107</name>
</gene>